<gene>
    <name evidence="3" type="ORF">CALK_2018</name>
</gene>
<keyword evidence="4" id="KW-1185">Reference proteome</keyword>
<dbReference type="Gene3D" id="3.40.190.10">
    <property type="entry name" value="Periplasmic binding protein-like II"/>
    <property type="match status" value="2"/>
</dbReference>
<comment type="caution">
    <text evidence="3">The sequence shown here is derived from an EMBL/GenBank/DDBJ whole genome shotgun (WGS) entry which is preliminary data.</text>
</comment>
<dbReference type="SMART" id="SM00062">
    <property type="entry name" value="PBPb"/>
    <property type="match status" value="1"/>
</dbReference>
<dbReference type="CDD" id="cd13708">
    <property type="entry name" value="PBP2_BvgS_like_1"/>
    <property type="match status" value="1"/>
</dbReference>
<dbReference type="RefSeq" id="WP_022637436.1">
    <property type="nucleotide sequence ID" value="NZ_ASJR01000019.1"/>
</dbReference>
<reference evidence="3 4" key="1">
    <citation type="journal article" date="2013" name="Environ. Microbiol.">
        <title>Genome analysis of Chitinivibrio alkaliphilus gen. nov., sp. nov., a novel extremely haloalkaliphilic anaerobic chitinolytic bacterium from the candidate phylum Termite Group 3.</title>
        <authorList>
            <person name="Sorokin D.Y."/>
            <person name="Gumerov V.M."/>
            <person name="Rakitin A.L."/>
            <person name="Beletsky A.V."/>
            <person name="Damste J.S."/>
            <person name="Muyzer G."/>
            <person name="Mardanov A.V."/>
            <person name="Ravin N.V."/>
        </authorList>
    </citation>
    <scope>NUCLEOTIDE SEQUENCE [LARGE SCALE GENOMIC DNA]</scope>
    <source>
        <strain evidence="3 4">ACht1</strain>
    </source>
</reference>
<feature type="domain" description="Solute-binding protein family 3/N-terminal" evidence="2">
    <location>
        <begin position="39"/>
        <end position="242"/>
    </location>
</feature>
<dbReference type="SUPFAM" id="SSF53850">
    <property type="entry name" value="Periplasmic binding protein-like II"/>
    <property type="match status" value="1"/>
</dbReference>
<dbReference type="STRING" id="1313304.CALK_2018"/>
<proteinExistence type="predicted"/>
<dbReference type="GO" id="GO:0016301">
    <property type="term" value="F:kinase activity"/>
    <property type="evidence" value="ECO:0007669"/>
    <property type="project" value="UniProtKB-KW"/>
</dbReference>
<keyword evidence="1" id="KW-0732">Signal</keyword>
<dbReference type="EMBL" id="ASJR01000019">
    <property type="protein sequence ID" value="ERP31137.1"/>
    <property type="molecule type" value="Genomic_DNA"/>
</dbReference>
<dbReference type="PANTHER" id="PTHR35936">
    <property type="entry name" value="MEMBRANE-BOUND LYTIC MUREIN TRANSGLYCOSYLASE F"/>
    <property type="match status" value="1"/>
</dbReference>
<dbReference type="InterPro" id="IPR001638">
    <property type="entry name" value="Solute-binding_3/MltF_N"/>
</dbReference>
<dbReference type="Pfam" id="PF00497">
    <property type="entry name" value="SBP_bac_3"/>
    <property type="match status" value="1"/>
</dbReference>
<organism evidence="3 4">
    <name type="scientific">Chitinivibrio alkaliphilus ACht1</name>
    <dbReference type="NCBI Taxonomy" id="1313304"/>
    <lineage>
        <taxon>Bacteria</taxon>
        <taxon>Pseudomonadati</taxon>
        <taxon>Fibrobacterota</taxon>
        <taxon>Chitinivibrionia</taxon>
        <taxon>Chitinivibrionales</taxon>
        <taxon>Chitinivibrionaceae</taxon>
        <taxon>Chitinivibrio</taxon>
    </lineage>
</organism>
<accession>U7D7R7</accession>
<name>U7D7R7_9BACT</name>
<keyword evidence="3" id="KW-0808">Transferase</keyword>
<dbReference type="Proteomes" id="UP000017148">
    <property type="component" value="Unassembled WGS sequence"/>
</dbReference>
<evidence type="ECO:0000256" key="1">
    <source>
        <dbReference type="ARBA" id="ARBA00022729"/>
    </source>
</evidence>
<evidence type="ECO:0000259" key="2">
    <source>
        <dbReference type="SMART" id="SM00062"/>
    </source>
</evidence>
<sequence length="242" mass="27844">MSLQSIFSAVILMVHVFTVHAWGVSYTREESRFIDTVGTVYLCVDPYWEPYELLHEDGSFTGIAADLIDRISQRTGIEFEIVPTENWSESLEYMRNGKCDVLAFLNYTEERAQWMNFTESYYTTQNVFVTRSEHPDIHDLNDFTSIRAVLPEGTSIEERFRREYPHVEIILVETEVETFEAVHAGKADFTFRSLPVAAFLIRNEGWFSLKVAGTLEGYDNNFRMGCAPDLPLLPMILNKGIV</sequence>
<dbReference type="OrthoDB" id="9812260at2"/>
<dbReference type="eggNOG" id="COG3706">
    <property type="taxonomic scope" value="Bacteria"/>
</dbReference>
<dbReference type="AlphaFoldDB" id="U7D7R7"/>
<evidence type="ECO:0000313" key="4">
    <source>
        <dbReference type="Proteomes" id="UP000017148"/>
    </source>
</evidence>
<protein>
    <submittedName>
        <fullName evidence="3">Multi-sensor hybrid histidine kinase</fullName>
    </submittedName>
</protein>
<keyword evidence="3" id="KW-0418">Kinase</keyword>
<evidence type="ECO:0000313" key="3">
    <source>
        <dbReference type="EMBL" id="ERP31137.1"/>
    </source>
</evidence>